<dbReference type="EMBL" id="JAVDUM010000014">
    <property type="protein sequence ID" value="MDR6868474.1"/>
    <property type="molecule type" value="Genomic_DNA"/>
</dbReference>
<evidence type="ECO:0000256" key="2">
    <source>
        <dbReference type="PROSITE-ProRule" id="PRU00252"/>
    </source>
</evidence>
<evidence type="ECO:0000256" key="3">
    <source>
        <dbReference type="SAM" id="MobiDB-lite"/>
    </source>
</evidence>
<accession>A0ABU1SFZ2</accession>
<keyword evidence="1 2" id="KW-0238">DNA-binding</keyword>
<dbReference type="RefSeq" id="WP_310022331.1">
    <property type="nucleotide sequence ID" value="NZ_JAVDUM010000014.1"/>
</dbReference>
<sequence>MRQKAEMEVVGYLPRDPELRYTRETNEAVLGLSVPFTPRRKNRQSGEWEDAGATLWVKASLWGDQAELYAEKLAKGTAVRVSGVPVLRPWEANGKSGVDLELRFAEVSIIPTRPRQGADPRPAEEDAWATPGAWPEGTF</sequence>
<dbReference type="Pfam" id="PF00436">
    <property type="entry name" value="SSB"/>
    <property type="match status" value="1"/>
</dbReference>
<reference evidence="4 5" key="1">
    <citation type="submission" date="2023-07" db="EMBL/GenBank/DDBJ databases">
        <title>Sorghum-associated microbial communities from plants grown in Nebraska, USA.</title>
        <authorList>
            <person name="Schachtman D."/>
        </authorList>
    </citation>
    <scope>NUCLEOTIDE SEQUENCE [LARGE SCALE GENOMIC DNA]</scope>
    <source>
        <strain evidence="4 5">2980</strain>
    </source>
</reference>
<gene>
    <name evidence="4" type="ORF">J2Y69_003090</name>
</gene>
<dbReference type="InterPro" id="IPR000424">
    <property type="entry name" value="Primosome_PriB/ssb"/>
</dbReference>
<dbReference type="GO" id="GO:0003677">
    <property type="term" value="F:DNA binding"/>
    <property type="evidence" value="ECO:0007669"/>
    <property type="project" value="UniProtKB-KW"/>
</dbReference>
<dbReference type="InterPro" id="IPR012340">
    <property type="entry name" value="NA-bd_OB-fold"/>
</dbReference>
<proteinExistence type="predicted"/>
<dbReference type="PROSITE" id="PS50935">
    <property type="entry name" value="SSB"/>
    <property type="match status" value="1"/>
</dbReference>
<dbReference type="Gene3D" id="2.40.50.140">
    <property type="entry name" value="Nucleic acid-binding proteins"/>
    <property type="match status" value="1"/>
</dbReference>
<feature type="region of interest" description="Disordered" evidence="3">
    <location>
        <begin position="113"/>
        <end position="139"/>
    </location>
</feature>
<comment type="caution">
    <text evidence="4">The sequence shown here is derived from an EMBL/GenBank/DDBJ whole genome shotgun (WGS) entry which is preliminary data.</text>
</comment>
<dbReference type="Proteomes" id="UP001259347">
    <property type="component" value="Unassembled WGS sequence"/>
</dbReference>
<organism evidence="4 5">
    <name type="scientific">Microbacterium resistens</name>
    <dbReference type="NCBI Taxonomy" id="156977"/>
    <lineage>
        <taxon>Bacteria</taxon>
        <taxon>Bacillati</taxon>
        <taxon>Actinomycetota</taxon>
        <taxon>Actinomycetes</taxon>
        <taxon>Micrococcales</taxon>
        <taxon>Microbacteriaceae</taxon>
        <taxon>Microbacterium</taxon>
    </lineage>
</organism>
<keyword evidence="5" id="KW-1185">Reference proteome</keyword>
<evidence type="ECO:0000256" key="1">
    <source>
        <dbReference type="ARBA" id="ARBA00023125"/>
    </source>
</evidence>
<name>A0ABU1SFZ2_9MICO</name>
<dbReference type="CDD" id="cd04496">
    <property type="entry name" value="SSB_OBF"/>
    <property type="match status" value="1"/>
</dbReference>
<evidence type="ECO:0000313" key="5">
    <source>
        <dbReference type="Proteomes" id="UP001259347"/>
    </source>
</evidence>
<evidence type="ECO:0000313" key="4">
    <source>
        <dbReference type="EMBL" id="MDR6868474.1"/>
    </source>
</evidence>
<protein>
    <submittedName>
        <fullName evidence="4">Single-strand DNA-binding protein</fullName>
    </submittedName>
</protein>
<dbReference type="SUPFAM" id="SSF50249">
    <property type="entry name" value="Nucleic acid-binding proteins"/>
    <property type="match status" value="1"/>
</dbReference>